<name>E1YJX9_9BACT</name>
<sequence>MLSIDEIRNDQDLLDNINWEMTPEEAVRLYLEWGNNWTRGNFVIRGKEDVSYYFVVNTWGENPVVYLMRRNSDEAKELAELELPENIKKNFLESIGNNKGVYSIEGDVRDWLKKELLGS</sequence>
<proteinExistence type="predicted"/>
<organism evidence="1">
    <name type="scientific">uncultured Desulfobacterium sp</name>
    <dbReference type="NCBI Taxonomy" id="201089"/>
    <lineage>
        <taxon>Bacteria</taxon>
        <taxon>Pseudomonadati</taxon>
        <taxon>Thermodesulfobacteriota</taxon>
        <taxon>Desulfobacteria</taxon>
        <taxon>Desulfobacterales</taxon>
        <taxon>Desulfobacteriaceae</taxon>
        <taxon>Desulfobacterium</taxon>
        <taxon>environmental samples</taxon>
    </lineage>
</organism>
<dbReference type="InterPro" id="IPR059223">
    <property type="entry name" value="DVU0772-like"/>
</dbReference>
<reference evidence="1" key="1">
    <citation type="journal article" date="2011" name="Environ. Microbiol.">
        <title>Genomic insights into the metabolic potential of the polycyclic aromatic hydrocarbon degrading sulfate-reducing Deltaproteobacterium N47.</title>
        <authorList>
            <person name="Bergmann F."/>
            <person name="Selesi D."/>
            <person name="Weinmaier T."/>
            <person name="Tischler P."/>
            <person name="Rattei T."/>
            <person name="Meckenstock R.U."/>
        </authorList>
    </citation>
    <scope>NUCLEOTIDE SEQUENCE</scope>
</reference>
<dbReference type="NCBIfam" id="NF045682">
    <property type="entry name" value="DVU0772_fam"/>
    <property type="match status" value="1"/>
</dbReference>
<evidence type="ECO:0000313" key="1">
    <source>
        <dbReference type="EMBL" id="CBX31583.1"/>
    </source>
</evidence>
<gene>
    <name evidence="1" type="ORF">N47_E50950</name>
</gene>
<accession>E1YJX9</accession>
<dbReference type="AlphaFoldDB" id="E1YJX9"/>
<dbReference type="EMBL" id="FR695877">
    <property type="protein sequence ID" value="CBX31583.1"/>
    <property type="molecule type" value="Genomic_DNA"/>
</dbReference>
<protein>
    <submittedName>
        <fullName evidence="1">Uncharacterized protein</fullName>
    </submittedName>
</protein>